<dbReference type="PATRIC" id="fig|2033.5.peg.1834"/>
<keyword evidence="2" id="KW-0732">Signal</keyword>
<comment type="caution">
    <text evidence="3">The sequence shown here is derived from an EMBL/GenBank/DDBJ whole genome shotgun (WGS) entry which is preliminary data.</text>
</comment>
<dbReference type="RefSeq" id="WP_058596232.1">
    <property type="nucleotide sequence ID" value="NZ_LDRU01000036.1"/>
</dbReference>
<evidence type="ECO:0000313" key="3">
    <source>
        <dbReference type="EMBL" id="KTS09131.1"/>
    </source>
</evidence>
<dbReference type="OrthoDB" id="5070430at2"/>
<dbReference type="Proteomes" id="UP000072189">
    <property type="component" value="Unassembled WGS sequence"/>
</dbReference>
<reference evidence="3 4" key="1">
    <citation type="journal article" date="2016" name="Front. Microbiol.">
        <title>Genomic Resource of Rice Seed Associated Bacteria.</title>
        <authorList>
            <person name="Midha S."/>
            <person name="Bansal K."/>
            <person name="Sharma S."/>
            <person name="Kumar N."/>
            <person name="Patil P.P."/>
            <person name="Chaudhry V."/>
            <person name="Patil P.B."/>
        </authorList>
    </citation>
    <scope>NUCLEOTIDE SEQUENCE [LARGE SCALE GENOMIC DNA]</scope>
    <source>
        <strain evidence="3 4">RSA3</strain>
    </source>
</reference>
<sequence>MKNTILRAAAAVSLAAAVLLAPTAANAYVDPSAITATPSTIAPGESSTFTTPGTPFTGNEDVLISITGESASGATLGLVKTAVETNSNLHTSANAGKLNVRITFPSNAIGTYNLTFTGATSGTVLHAQVLVVKASPTPTTPPASAGLAKTGIDGGATTGLWIAGGALVATGAAVGIGAVVRRRRQTAA</sequence>
<evidence type="ECO:0000256" key="1">
    <source>
        <dbReference type="SAM" id="Phobius"/>
    </source>
</evidence>
<keyword evidence="1" id="KW-0812">Transmembrane</keyword>
<protein>
    <recommendedName>
        <fullName evidence="5">Gram-positive cocci surface proteins LPxTG domain-containing protein</fullName>
    </recommendedName>
</protein>
<evidence type="ECO:0008006" key="5">
    <source>
        <dbReference type="Google" id="ProtNLM"/>
    </source>
</evidence>
<keyword evidence="1" id="KW-0472">Membrane</keyword>
<feature type="signal peptide" evidence="2">
    <location>
        <begin position="1"/>
        <end position="27"/>
    </location>
</feature>
<name>A0A147F4T1_MICTE</name>
<evidence type="ECO:0000256" key="2">
    <source>
        <dbReference type="SAM" id="SignalP"/>
    </source>
</evidence>
<keyword evidence="1" id="KW-1133">Transmembrane helix</keyword>
<organism evidence="3 4">
    <name type="scientific">Microbacterium testaceum</name>
    <name type="common">Aureobacterium testaceum</name>
    <name type="synonym">Brevibacterium testaceum</name>
    <dbReference type="NCBI Taxonomy" id="2033"/>
    <lineage>
        <taxon>Bacteria</taxon>
        <taxon>Bacillati</taxon>
        <taxon>Actinomycetota</taxon>
        <taxon>Actinomycetes</taxon>
        <taxon>Micrococcales</taxon>
        <taxon>Microbacteriaceae</taxon>
        <taxon>Microbacterium</taxon>
    </lineage>
</organism>
<feature type="transmembrane region" description="Helical" evidence="1">
    <location>
        <begin position="159"/>
        <end position="180"/>
    </location>
</feature>
<proteinExistence type="predicted"/>
<dbReference type="AlphaFoldDB" id="A0A147F4T1"/>
<gene>
    <name evidence="3" type="ORF">RSA3_13770</name>
</gene>
<dbReference type="EMBL" id="LDRV01000092">
    <property type="protein sequence ID" value="KTS09131.1"/>
    <property type="molecule type" value="Genomic_DNA"/>
</dbReference>
<accession>A0A147F4T1</accession>
<feature type="chain" id="PRO_5007544816" description="Gram-positive cocci surface proteins LPxTG domain-containing protein" evidence="2">
    <location>
        <begin position="28"/>
        <end position="188"/>
    </location>
</feature>
<evidence type="ECO:0000313" key="4">
    <source>
        <dbReference type="Proteomes" id="UP000072189"/>
    </source>
</evidence>